<evidence type="ECO:0000256" key="8">
    <source>
        <dbReference type="SAM" id="Phobius"/>
    </source>
</evidence>
<dbReference type="PANTHER" id="PTHR30561:SF1">
    <property type="entry name" value="MULTIDRUG TRANSPORTER EMRE"/>
    <property type="match status" value="1"/>
</dbReference>
<evidence type="ECO:0000256" key="6">
    <source>
        <dbReference type="ARBA" id="ARBA00023136"/>
    </source>
</evidence>
<reference evidence="9 10" key="1">
    <citation type="submission" date="2020-08" db="EMBL/GenBank/DDBJ databases">
        <title>A Genomic Blueprint of the Chicken Gut Microbiome.</title>
        <authorList>
            <person name="Gilroy R."/>
            <person name="Ravi A."/>
            <person name="Getino M."/>
            <person name="Pursley I."/>
            <person name="Horton D.L."/>
            <person name="Alikhan N.-F."/>
            <person name="Baker D."/>
            <person name="Gharbi K."/>
            <person name="Hall N."/>
            <person name="Watson M."/>
            <person name="Adriaenssens E.M."/>
            <person name="Foster-Nyarko E."/>
            <person name="Jarju S."/>
            <person name="Secka A."/>
            <person name="Antonio M."/>
            <person name="Oren A."/>
            <person name="Chaudhuri R."/>
            <person name="La Ragione R.M."/>
            <person name="Hildebrand F."/>
            <person name="Pallen M.J."/>
        </authorList>
    </citation>
    <scope>NUCLEOTIDE SEQUENCE [LARGE SCALE GENOMIC DNA]</scope>
    <source>
        <strain evidence="9 10">Re31</strain>
    </source>
</reference>
<keyword evidence="5 8" id="KW-1133">Transmembrane helix</keyword>
<keyword evidence="2" id="KW-0813">Transport</keyword>
<dbReference type="EMBL" id="JACSQA010000026">
    <property type="protein sequence ID" value="MBD8027862.1"/>
    <property type="molecule type" value="Genomic_DNA"/>
</dbReference>
<proteinExistence type="inferred from homology"/>
<comment type="subcellular location">
    <subcellularLocation>
        <location evidence="1 7">Cell membrane</location>
        <topology evidence="1 7">Multi-pass membrane protein</topology>
    </subcellularLocation>
</comment>
<protein>
    <submittedName>
        <fullName evidence="9">Quaternary ammonium transporter</fullName>
    </submittedName>
</protein>
<dbReference type="RefSeq" id="WP_191708283.1">
    <property type="nucleotide sequence ID" value="NZ_JACSQA010000026.1"/>
</dbReference>
<evidence type="ECO:0000256" key="3">
    <source>
        <dbReference type="ARBA" id="ARBA00022475"/>
    </source>
</evidence>
<dbReference type="InterPro" id="IPR000390">
    <property type="entry name" value="Small_drug/metabolite_transptr"/>
</dbReference>
<dbReference type="PANTHER" id="PTHR30561">
    <property type="entry name" value="SMR FAMILY PROTON-DEPENDENT DRUG EFFLUX TRANSPORTER SUGE"/>
    <property type="match status" value="1"/>
</dbReference>
<feature type="transmembrane region" description="Helical" evidence="8">
    <location>
        <begin position="85"/>
        <end position="103"/>
    </location>
</feature>
<keyword evidence="10" id="KW-1185">Reference proteome</keyword>
<evidence type="ECO:0000256" key="5">
    <source>
        <dbReference type="ARBA" id="ARBA00022989"/>
    </source>
</evidence>
<evidence type="ECO:0000256" key="1">
    <source>
        <dbReference type="ARBA" id="ARBA00004651"/>
    </source>
</evidence>
<name>A0ABR8XF63_9BACL</name>
<dbReference type="InterPro" id="IPR045324">
    <property type="entry name" value="Small_multidrug_res"/>
</dbReference>
<evidence type="ECO:0000313" key="10">
    <source>
        <dbReference type="Proteomes" id="UP000640930"/>
    </source>
</evidence>
<accession>A0ABR8XF63</accession>
<dbReference type="Gene3D" id="1.10.3730.20">
    <property type="match status" value="1"/>
</dbReference>
<dbReference type="InterPro" id="IPR037185">
    <property type="entry name" value="EmrE-like"/>
</dbReference>
<dbReference type="Pfam" id="PF00893">
    <property type="entry name" value="Multi_Drug_Res"/>
    <property type="match status" value="1"/>
</dbReference>
<keyword evidence="4 7" id="KW-0812">Transmembrane</keyword>
<sequence length="115" mass="12415">MAYYILLIISILLEVIGVIFLKQSNGFTVLIPTLLAISFYCSSIAIYILLTAGREVGIINAVFAGTGTVLVTIFGILFFEESVSTLKIIGIGLIIYGAVSINLKNKIEKTKIKGI</sequence>
<keyword evidence="6 8" id="KW-0472">Membrane</keyword>
<dbReference type="Proteomes" id="UP000640930">
    <property type="component" value="Unassembled WGS sequence"/>
</dbReference>
<feature type="transmembrane region" description="Helical" evidence="8">
    <location>
        <begin position="27"/>
        <end position="50"/>
    </location>
</feature>
<feature type="transmembrane region" description="Helical" evidence="8">
    <location>
        <begin position="57"/>
        <end position="79"/>
    </location>
</feature>
<organism evidence="9 10">
    <name type="scientific">Ureibacillus galli</name>
    <dbReference type="NCBI Taxonomy" id="2762222"/>
    <lineage>
        <taxon>Bacteria</taxon>
        <taxon>Bacillati</taxon>
        <taxon>Bacillota</taxon>
        <taxon>Bacilli</taxon>
        <taxon>Bacillales</taxon>
        <taxon>Caryophanaceae</taxon>
        <taxon>Ureibacillus</taxon>
    </lineage>
</organism>
<comment type="similarity">
    <text evidence="7">Belongs to the drug/metabolite transporter (DMT) superfamily. Small multidrug resistance (SMR) (TC 2.A.7.1) family.</text>
</comment>
<evidence type="ECO:0000313" key="9">
    <source>
        <dbReference type="EMBL" id="MBD8027862.1"/>
    </source>
</evidence>
<keyword evidence="3" id="KW-1003">Cell membrane</keyword>
<dbReference type="SUPFAM" id="SSF103481">
    <property type="entry name" value="Multidrug resistance efflux transporter EmrE"/>
    <property type="match status" value="1"/>
</dbReference>
<gene>
    <name evidence="9" type="ORF">H9636_14510</name>
</gene>
<evidence type="ECO:0000256" key="7">
    <source>
        <dbReference type="RuleBase" id="RU003942"/>
    </source>
</evidence>
<evidence type="ECO:0000256" key="2">
    <source>
        <dbReference type="ARBA" id="ARBA00022448"/>
    </source>
</evidence>
<evidence type="ECO:0000256" key="4">
    <source>
        <dbReference type="ARBA" id="ARBA00022692"/>
    </source>
</evidence>
<comment type="caution">
    <text evidence="9">The sequence shown here is derived from an EMBL/GenBank/DDBJ whole genome shotgun (WGS) entry which is preliminary data.</text>
</comment>